<feature type="region of interest" description="Disordered" evidence="1">
    <location>
        <begin position="1"/>
        <end position="21"/>
    </location>
</feature>
<dbReference type="PANTHER" id="PTHR23282:SF123">
    <property type="entry name" value="MAM DOMAIN-CONTAINING GLYCOSYLPHOSPHATIDYLINOSITOL ANCHOR PROTEIN 1"/>
    <property type="match status" value="1"/>
</dbReference>
<feature type="region of interest" description="Disordered" evidence="1">
    <location>
        <begin position="60"/>
        <end position="108"/>
    </location>
</feature>
<accession>A0ABD1KIG2</accession>
<dbReference type="PANTHER" id="PTHR23282">
    <property type="entry name" value="APICAL ENDOSOMAL GLYCOPROTEIN PRECURSOR"/>
    <property type="match status" value="1"/>
</dbReference>
<dbReference type="AlphaFoldDB" id="A0ABD1KIG2"/>
<feature type="region of interest" description="Disordered" evidence="1">
    <location>
        <begin position="152"/>
        <end position="171"/>
    </location>
</feature>
<protein>
    <recommendedName>
        <fullName evidence="2">MAM domain-containing protein</fullName>
    </recommendedName>
</protein>
<evidence type="ECO:0000259" key="2">
    <source>
        <dbReference type="PROSITE" id="PS50060"/>
    </source>
</evidence>
<dbReference type="InterPro" id="IPR051560">
    <property type="entry name" value="MAM_domain-containing"/>
</dbReference>
<sequence length="171" mass="18053">MRPSSSTEAEKERGKDGSLNLLQRAKSIATVDSLVWSRSGSQGPNWIKANCVITPSGPFQRHAEAPSPVCPCRLRGTSKARPPGDPQRGATRSTSGAERTSCVPQGPAHTKHSPSMFVFAAALGCLSVVFEGIRGAGYEGDIAIDDVSVTKGRCKADDSGSDRVQTNKSRV</sequence>
<feature type="compositionally biased region" description="Polar residues" evidence="1">
    <location>
        <begin position="162"/>
        <end position="171"/>
    </location>
</feature>
<evidence type="ECO:0000313" key="3">
    <source>
        <dbReference type="EMBL" id="KAL2098999.1"/>
    </source>
</evidence>
<proteinExistence type="predicted"/>
<name>A0ABD1KIG2_9TELE</name>
<dbReference type="PROSITE" id="PS50060">
    <property type="entry name" value="MAM_2"/>
    <property type="match status" value="1"/>
</dbReference>
<feature type="domain" description="MAM" evidence="2">
    <location>
        <begin position="126"/>
        <end position="156"/>
    </location>
</feature>
<keyword evidence="4" id="KW-1185">Reference proteome</keyword>
<dbReference type="Gene3D" id="2.60.120.200">
    <property type="match status" value="1"/>
</dbReference>
<gene>
    <name evidence="3" type="ORF">ACEWY4_005479</name>
</gene>
<dbReference type="Proteomes" id="UP001591681">
    <property type="component" value="Unassembled WGS sequence"/>
</dbReference>
<evidence type="ECO:0000313" key="4">
    <source>
        <dbReference type="Proteomes" id="UP001591681"/>
    </source>
</evidence>
<dbReference type="EMBL" id="JBHFQA010000005">
    <property type="protein sequence ID" value="KAL2098999.1"/>
    <property type="molecule type" value="Genomic_DNA"/>
</dbReference>
<organism evidence="3 4">
    <name type="scientific">Coilia grayii</name>
    <name type="common">Gray's grenadier anchovy</name>
    <dbReference type="NCBI Taxonomy" id="363190"/>
    <lineage>
        <taxon>Eukaryota</taxon>
        <taxon>Metazoa</taxon>
        <taxon>Chordata</taxon>
        <taxon>Craniata</taxon>
        <taxon>Vertebrata</taxon>
        <taxon>Euteleostomi</taxon>
        <taxon>Actinopterygii</taxon>
        <taxon>Neopterygii</taxon>
        <taxon>Teleostei</taxon>
        <taxon>Clupei</taxon>
        <taxon>Clupeiformes</taxon>
        <taxon>Clupeoidei</taxon>
        <taxon>Engraulidae</taxon>
        <taxon>Coilinae</taxon>
        <taxon>Coilia</taxon>
    </lineage>
</organism>
<reference evidence="3 4" key="1">
    <citation type="submission" date="2024-09" db="EMBL/GenBank/DDBJ databases">
        <title>A chromosome-level genome assembly of Gray's grenadier anchovy, Coilia grayii.</title>
        <authorList>
            <person name="Fu Z."/>
        </authorList>
    </citation>
    <scope>NUCLEOTIDE SEQUENCE [LARGE SCALE GENOMIC DNA]</scope>
    <source>
        <strain evidence="3">G4</strain>
        <tissue evidence="3">Muscle</tissue>
    </source>
</reference>
<evidence type="ECO:0000256" key="1">
    <source>
        <dbReference type="SAM" id="MobiDB-lite"/>
    </source>
</evidence>
<dbReference type="InterPro" id="IPR000998">
    <property type="entry name" value="MAM_dom"/>
</dbReference>
<comment type="caution">
    <text evidence="3">The sequence shown here is derived from an EMBL/GenBank/DDBJ whole genome shotgun (WGS) entry which is preliminary data.</text>
</comment>